<keyword evidence="1" id="KW-0560">Oxidoreductase</keyword>
<dbReference type="PANTHER" id="PTHR43362:SF1">
    <property type="entry name" value="MANNITOL DEHYDROGENASE 2-RELATED"/>
    <property type="match status" value="1"/>
</dbReference>
<organism evidence="3 4">
    <name type="scientific">Intrasporangium calvum</name>
    <dbReference type="NCBI Taxonomy" id="53358"/>
    <lineage>
        <taxon>Bacteria</taxon>
        <taxon>Bacillati</taxon>
        <taxon>Actinomycetota</taxon>
        <taxon>Actinomycetes</taxon>
        <taxon>Micrococcales</taxon>
        <taxon>Intrasporangiaceae</taxon>
        <taxon>Intrasporangium</taxon>
    </lineage>
</organism>
<dbReference type="SUPFAM" id="SSF51735">
    <property type="entry name" value="NAD(P)-binding Rossmann-fold domains"/>
    <property type="match status" value="1"/>
</dbReference>
<evidence type="ECO:0000256" key="1">
    <source>
        <dbReference type="ARBA" id="ARBA00023002"/>
    </source>
</evidence>
<dbReference type="InterPro" id="IPR050988">
    <property type="entry name" value="Mannitol_DH/Oxidoreductase"/>
</dbReference>
<dbReference type="Pfam" id="PF01232">
    <property type="entry name" value="Mannitol_dh"/>
    <property type="match status" value="1"/>
</dbReference>
<keyword evidence="4" id="KW-1185">Reference proteome</keyword>
<reference evidence="3 4" key="1">
    <citation type="submission" date="2022-11" db="EMBL/GenBank/DDBJ databases">
        <title>Anaerobic phenanthrene biodegradation by a DNRA strain PheN6.</title>
        <authorList>
            <person name="Zhang Z."/>
        </authorList>
    </citation>
    <scope>NUCLEOTIDE SEQUENCE [LARGE SCALE GENOMIC DNA]</scope>
    <source>
        <strain evidence="3 4">PheN6</strain>
    </source>
</reference>
<proteinExistence type="predicted"/>
<evidence type="ECO:0000259" key="2">
    <source>
        <dbReference type="Pfam" id="PF01232"/>
    </source>
</evidence>
<sequence>MSATPLSATTLGSLPAEASPAAYDRSSITASIVHFGVGGFHRAHEAMYLDRLMRDGKALEWGICGVGALPHDRRIVDTLSAQDGLYTLVVKHPDGHREPR</sequence>
<gene>
    <name evidence="3" type="ORF">OO014_19160</name>
</gene>
<evidence type="ECO:0000313" key="3">
    <source>
        <dbReference type="EMBL" id="MDC5699374.1"/>
    </source>
</evidence>
<protein>
    <submittedName>
        <fullName evidence="3">Mannitol dehydrogenase family protein</fullName>
    </submittedName>
</protein>
<dbReference type="InterPro" id="IPR013131">
    <property type="entry name" value="Mannitol_DH_N"/>
</dbReference>
<dbReference type="PANTHER" id="PTHR43362">
    <property type="entry name" value="MANNITOL DEHYDROGENASE DSF1-RELATED"/>
    <property type="match status" value="1"/>
</dbReference>
<feature type="domain" description="Mannitol dehydrogenase N-terminal" evidence="2">
    <location>
        <begin position="31"/>
        <end position="91"/>
    </location>
</feature>
<feature type="non-terminal residue" evidence="3">
    <location>
        <position position="100"/>
    </location>
</feature>
<dbReference type="Gene3D" id="3.40.50.720">
    <property type="entry name" value="NAD(P)-binding Rossmann-like Domain"/>
    <property type="match status" value="1"/>
</dbReference>
<evidence type="ECO:0000313" key="4">
    <source>
        <dbReference type="Proteomes" id="UP001150259"/>
    </source>
</evidence>
<dbReference type="Proteomes" id="UP001150259">
    <property type="component" value="Unassembled WGS sequence"/>
</dbReference>
<name>A0ABT5GMA6_9MICO</name>
<accession>A0ABT5GMA6</accession>
<dbReference type="InterPro" id="IPR036291">
    <property type="entry name" value="NAD(P)-bd_dom_sf"/>
</dbReference>
<dbReference type="EMBL" id="JAPFQL010000149">
    <property type="protein sequence ID" value="MDC5699374.1"/>
    <property type="molecule type" value="Genomic_DNA"/>
</dbReference>
<comment type="caution">
    <text evidence="3">The sequence shown here is derived from an EMBL/GenBank/DDBJ whole genome shotgun (WGS) entry which is preliminary data.</text>
</comment>